<dbReference type="PANTHER" id="PTHR37422">
    <property type="entry name" value="TEICHURONIC ACID BIOSYNTHESIS PROTEIN TUAE"/>
    <property type="match status" value="1"/>
</dbReference>
<dbReference type="SMART" id="SM00028">
    <property type="entry name" value="TPR"/>
    <property type="match status" value="2"/>
</dbReference>
<feature type="repeat" description="TPR" evidence="5">
    <location>
        <begin position="405"/>
        <end position="438"/>
    </location>
</feature>
<sequence length="537" mass="62694">MIFFGIVCVIITIFAFINKSIIGQNLFRQVDLISGTFGNKNLLSSILYCSLPFYFIGLKYSKNYKILCVSGILLTLFFLVTLRSRSVLIALILFLSLNFIRYIHKVFFKKKFLVSILGLFLLGSSIYFSSCLGNKNISSTLFSNQYFNRISDNKTFDARVLFWNNSLKMIEDNFIFGVGGGNWGIHFPKYGLSNFSNHEIINGKVIVDNPHNDFLKIFCEIGIFGFLLFAAIFIINLYYSFTLYKKTNSSVEKNKYFIIFSFIIGYLFICFFDFPSNRIEHQLLLISIFSILSYDYTVKSNRNSKKVRKCLILIVSIIALITSTTIVLFRLNSEKHIFLLQQANLSQNWNEVIKESELAENYFYKIDTKTIPLNWYKATAYFHLKKYKESLIEYRKANNFNPNNISILNDLGTNYFVLSQLDKSKDYYLKALKISPKYEEARLNLVAIYLHEKKFDKAFSTIDLINTESSHTNYKRYLASILEQKINKFLISKKDTELNTFLKNSIKTENDLVTLYFLSKKNNYTFEEYINKIKPKK</sequence>
<gene>
    <name evidence="8" type="ORF">H9X54_017095</name>
</gene>
<feature type="transmembrane region" description="Helical" evidence="6">
    <location>
        <begin position="256"/>
        <end position="275"/>
    </location>
</feature>
<feature type="transmembrane region" description="Helical" evidence="6">
    <location>
        <begin position="310"/>
        <end position="331"/>
    </location>
</feature>
<reference evidence="8 9" key="1">
    <citation type="submission" date="2021-02" db="EMBL/GenBank/DDBJ databases">
        <authorList>
            <person name="Jung H.S."/>
            <person name="Chun B.H."/>
            <person name="Jeon C.O."/>
        </authorList>
    </citation>
    <scope>NUCLEOTIDE SEQUENCE [LARGE SCALE GENOMIC DNA]</scope>
    <source>
        <strain evidence="8 9">LMG 25203</strain>
    </source>
</reference>
<evidence type="ECO:0000256" key="6">
    <source>
        <dbReference type="SAM" id="Phobius"/>
    </source>
</evidence>
<accession>A0ABS2D1F7</accession>
<dbReference type="Proteomes" id="UP000759529">
    <property type="component" value="Unassembled WGS sequence"/>
</dbReference>
<dbReference type="GO" id="GO:0016874">
    <property type="term" value="F:ligase activity"/>
    <property type="evidence" value="ECO:0007669"/>
    <property type="project" value="UniProtKB-KW"/>
</dbReference>
<dbReference type="PROSITE" id="PS50005">
    <property type="entry name" value="TPR"/>
    <property type="match status" value="1"/>
</dbReference>
<evidence type="ECO:0000256" key="1">
    <source>
        <dbReference type="ARBA" id="ARBA00004141"/>
    </source>
</evidence>
<dbReference type="SUPFAM" id="SSF48452">
    <property type="entry name" value="TPR-like"/>
    <property type="match status" value="1"/>
</dbReference>
<keyword evidence="4 6" id="KW-0472">Membrane</keyword>
<feature type="transmembrane region" description="Helical" evidence="6">
    <location>
        <begin position="281"/>
        <end position="298"/>
    </location>
</feature>
<keyword evidence="9" id="KW-1185">Reference proteome</keyword>
<name>A0ABS2D1F7_9FLAO</name>
<dbReference type="RefSeq" id="WP_187655907.1">
    <property type="nucleotide sequence ID" value="NZ_JACSOD020000509.1"/>
</dbReference>
<dbReference type="Pfam" id="PF04932">
    <property type="entry name" value="Wzy_C"/>
    <property type="match status" value="1"/>
</dbReference>
<dbReference type="InterPro" id="IPR011990">
    <property type="entry name" value="TPR-like_helical_dom_sf"/>
</dbReference>
<feature type="transmembrane region" description="Helical" evidence="6">
    <location>
        <begin position="39"/>
        <end position="57"/>
    </location>
</feature>
<dbReference type="EMBL" id="JACSOD020000509">
    <property type="protein sequence ID" value="MBM6501011.1"/>
    <property type="molecule type" value="Genomic_DNA"/>
</dbReference>
<keyword evidence="8" id="KW-0436">Ligase</keyword>
<feature type="transmembrane region" description="Helical" evidence="6">
    <location>
        <begin position="64"/>
        <end position="80"/>
    </location>
</feature>
<comment type="caution">
    <text evidence="8">The sequence shown here is derived from an EMBL/GenBank/DDBJ whole genome shotgun (WGS) entry which is preliminary data.</text>
</comment>
<feature type="transmembrane region" description="Helical" evidence="6">
    <location>
        <begin position="221"/>
        <end position="244"/>
    </location>
</feature>
<evidence type="ECO:0000256" key="2">
    <source>
        <dbReference type="ARBA" id="ARBA00022692"/>
    </source>
</evidence>
<proteinExistence type="predicted"/>
<evidence type="ECO:0000313" key="8">
    <source>
        <dbReference type="EMBL" id="MBM6501011.1"/>
    </source>
</evidence>
<keyword evidence="5" id="KW-0802">TPR repeat</keyword>
<evidence type="ECO:0000259" key="7">
    <source>
        <dbReference type="Pfam" id="PF04932"/>
    </source>
</evidence>
<feature type="domain" description="O-antigen ligase-related" evidence="7">
    <location>
        <begin position="72"/>
        <end position="230"/>
    </location>
</feature>
<feature type="transmembrane region" description="Helical" evidence="6">
    <location>
        <begin position="112"/>
        <end position="130"/>
    </location>
</feature>
<dbReference type="Gene3D" id="1.25.40.10">
    <property type="entry name" value="Tetratricopeptide repeat domain"/>
    <property type="match status" value="1"/>
</dbReference>
<keyword evidence="3 6" id="KW-1133">Transmembrane helix</keyword>
<organism evidence="8 9">
    <name type="scientific">Flavobacterium macrobrachii</name>
    <dbReference type="NCBI Taxonomy" id="591204"/>
    <lineage>
        <taxon>Bacteria</taxon>
        <taxon>Pseudomonadati</taxon>
        <taxon>Bacteroidota</taxon>
        <taxon>Flavobacteriia</taxon>
        <taxon>Flavobacteriales</taxon>
        <taxon>Flavobacteriaceae</taxon>
        <taxon>Flavobacterium</taxon>
    </lineage>
</organism>
<evidence type="ECO:0000313" key="9">
    <source>
        <dbReference type="Proteomes" id="UP000759529"/>
    </source>
</evidence>
<protein>
    <submittedName>
        <fullName evidence="8">O-antigen ligase family protein</fullName>
    </submittedName>
</protein>
<evidence type="ECO:0000256" key="3">
    <source>
        <dbReference type="ARBA" id="ARBA00022989"/>
    </source>
</evidence>
<dbReference type="InterPro" id="IPR051533">
    <property type="entry name" value="WaaL-like"/>
</dbReference>
<feature type="transmembrane region" description="Helical" evidence="6">
    <location>
        <begin position="86"/>
        <end position="103"/>
    </location>
</feature>
<keyword evidence="2 6" id="KW-0812">Transmembrane</keyword>
<evidence type="ECO:0000256" key="5">
    <source>
        <dbReference type="PROSITE-ProRule" id="PRU00339"/>
    </source>
</evidence>
<evidence type="ECO:0000256" key="4">
    <source>
        <dbReference type="ARBA" id="ARBA00023136"/>
    </source>
</evidence>
<comment type="subcellular location">
    <subcellularLocation>
        <location evidence="1">Membrane</location>
        <topology evidence="1">Multi-pass membrane protein</topology>
    </subcellularLocation>
</comment>
<dbReference type="PANTHER" id="PTHR37422:SF13">
    <property type="entry name" value="LIPOPOLYSACCHARIDE BIOSYNTHESIS PROTEIN PA4999-RELATED"/>
    <property type="match status" value="1"/>
</dbReference>
<dbReference type="InterPro" id="IPR019734">
    <property type="entry name" value="TPR_rpt"/>
</dbReference>
<dbReference type="Pfam" id="PF13181">
    <property type="entry name" value="TPR_8"/>
    <property type="match status" value="1"/>
</dbReference>
<dbReference type="InterPro" id="IPR007016">
    <property type="entry name" value="O-antigen_ligase-rel_domated"/>
</dbReference>